<dbReference type="InterPro" id="IPR036236">
    <property type="entry name" value="Znf_C2H2_sf"/>
</dbReference>
<dbReference type="Gene3D" id="3.30.160.60">
    <property type="entry name" value="Classic Zinc Finger"/>
    <property type="match status" value="2"/>
</dbReference>
<sequence>LQRHLKYECGKEPQFQCPHCTYRNTVLADRRYSCDRCSKNYQRESCLLRHKKYECGKEPQFQCSYCPHRTKRKESLRAHLISSFIDVSVAETNPTFISGGKDANGPRTFYCSKCGKTYKLEGSLKRHKKYECGKEPQFMCSMCPFMTKRKEALRMHIVYKHEPNPTMFRCHLCQYASKRKQQLNLHYYFHHSNNR</sequence>
<reference evidence="7 8" key="1">
    <citation type="submission" date="2024-07" db="EMBL/GenBank/DDBJ databases">
        <title>Chromosome-level genome assembly of the water stick insect Ranatra chinensis (Heteroptera: Nepidae).</title>
        <authorList>
            <person name="Liu X."/>
        </authorList>
    </citation>
    <scope>NUCLEOTIDE SEQUENCE [LARGE SCALE GENOMIC DNA]</scope>
    <source>
        <strain evidence="7">Cailab_2021Rc</strain>
        <tissue evidence="7">Muscle</tissue>
    </source>
</reference>
<dbReference type="GO" id="GO:0008270">
    <property type="term" value="F:zinc ion binding"/>
    <property type="evidence" value="ECO:0007669"/>
    <property type="project" value="UniProtKB-KW"/>
</dbReference>
<dbReference type="AlphaFoldDB" id="A0ABD0YQB8"/>
<comment type="caution">
    <text evidence="7">The sequence shown here is derived from an EMBL/GenBank/DDBJ whole genome shotgun (WGS) entry which is preliminary data.</text>
</comment>
<keyword evidence="1" id="KW-0479">Metal-binding</keyword>
<evidence type="ECO:0000313" key="8">
    <source>
        <dbReference type="Proteomes" id="UP001558652"/>
    </source>
</evidence>
<evidence type="ECO:0000256" key="5">
    <source>
        <dbReference type="PROSITE-ProRule" id="PRU00042"/>
    </source>
</evidence>
<feature type="domain" description="C2H2-type" evidence="6">
    <location>
        <begin position="168"/>
        <end position="195"/>
    </location>
</feature>
<dbReference type="SMART" id="SM00355">
    <property type="entry name" value="ZnF_C2H2"/>
    <property type="match status" value="5"/>
</dbReference>
<evidence type="ECO:0000256" key="1">
    <source>
        <dbReference type="ARBA" id="ARBA00022723"/>
    </source>
</evidence>
<keyword evidence="3 5" id="KW-0863">Zinc-finger</keyword>
<feature type="non-terminal residue" evidence="7">
    <location>
        <position position="1"/>
    </location>
</feature>
<feature type="domain" description="C2H2-type" evidence="6">
    <location>
        <begin position="32"/>
        <end position="59"/>
    </location>
</feature>
<evidence type="ECO:0000313" key="7">
    <source>
        <dbReference type="EMBL" id="KAL1129447.1"/>
    </source>
</evidence>
<keyword evidence="8" id="KW-1185">Reference proteome</keyword>
<dbReference type="Proteomes" id="UP001558652">
    <property type="component" value="Unassembled WGS sequence"/>
</dbReference>
<evidence type="ECO:0000256" key="3">
    <source>
        <dbReference type="ARBA" id="ARBA00022771"/>
    </source>
</evidence>
<evidence type="ECO:0000256" key="2">
    <source>
        <dbReference type="ARBA" id="ARBA00022737"/>
    </source>
</evidence>
<dbReference type="EMBL" id="JBFDAA010000009">
    <property type="protein sequence ID" value="KAL1129447.1"/>
    <property type="molecule type" value="Genomic_DNA"/>
</dbReference>
<name>A0ABD0YQB8_9HEMI</name>
<dbReference type="InterPro" id="IPR013087">
    <property type="entry name" value="Znf_C2H2_type"/>
</dbReference>
<keyword evidence="4" id="KW-0862">Zinc</keyword>
<dbReference type="PROSITE" id="PS50157">
    <property type="entry name" value="ZINC_FINGER_C2H2_2"/>
    <property type="match status" value="3"/>
</dbReference>
<dbReference type="Pfam" id="PF00096">
    <property type="entry name" value="zf-C2H2"/>
    <property type="match status" value="2"/>
</dbReference>
<evidence type="ECO:0000259" key="6">
    <source>
        <dbReference type="PROSITE" id="PS50157"/>
    </source>
</evidence>
<dbReference type="PANTHER" id="PTHR24379">
    <property type="entry name" value="KRAB AND ZINC FINGER DOMAIN-CONTAINING"/>
    <property type="match status" value="1"/>
</dbReference>
<dbReference type="SUPFAM" id="SSF57667">
    <property type="entry name" value="beta-beta-alpha zinc fingers"/>
    <property type="match status" value="2"/>
</dbReference>
<proteinExistence type="predicted"/>
<evidence type="ECO:0000256" key="4">
    <source>
        <dbReference type="ARBA" id="ARBA00022833"/>
    </source>
</evidence>
<protein>
    <recommendedName>
        <fullName evidence="6">C2H2-type domain-containing protein</fullName>
    </recommendedName>
</protein>
<feature type="domain" description="C2H2-type" evidence="6">
    <location>
        <begin position="109"/>
        <end position="136"/>
    </location>
</feature>
<accession>A0ABD0YQB8</accession>
<keyword evidence="2" id="KW-0677">Repeat</keyword>
<gene>
    <name evidence="7" type="ORF">AAG570_013973</name>
</gene>
<organism evidence="7 8">
    <name type="scientific">Ranatra chinensis</name>
    <dbReference type="NCBI Taxonomy" id="642074"/>
    <lineage>
        <taxon>Eukaryota</taxon>
        <taxon>Metazoa</taxon>
        <taxon>Ecdysozoa</taxon>
        <taxon>Arthropoda</taxon>
        <taxon>Hexapoda</taxon>
        <taxon>Insecta</taxon>
        <taxon>Pterygota</taxon>
        <taxon>Neoptera</taxon>
        <taxon>Paraneoptera</taxon>
        <taxon>Hemiptera</taxon>
        <taxon>Heteroptera</taxon>
        <taxon>Panheteroptera</taxon>
        <taxon>Nepomorpha</taxon>
        <taxon>Nepidae</taxon>
        <taxon>Ranatrinae</taxon>
        <taxon>Ranatra</taxon>
    </lineage>
</organism>
<dbReference type="PANTHER" id="PTHR24379:SF121">
    <property type="entry name" value="C2H2-TYPE DOMAIN-CONTAINING PROTEIN"/>
    <property type="match status" value="1"/>
</dbReference>